<evidence type="ECO:0000313" key="1">
    <source>
        <dbReference type="EMBL" id="CAI5713640.1"/>
    </source>
</evidence>
<dbReference type="EMBL" id="CANTFM010000161">
    <property type="protein sequence ID" value="CAI5713640.1"/>
    <property type="molecule type" value="Genomic_DNA"/>
</dbReference>
<name>A0AAV0T6P2_9STRA</name>
<comment type="caution">
    <text evidence="1">The sequence shown here is derived from an EMBL/GenBank/DDBJ whole genome shotgun (WGS) entry which is preliminary data.</text>
</comment>
<evidence type="ECO:0008006" key="3">
    <source>
        <dbReference type="Google" id="ProtNLM"/>
    </source>
</evidence>
<dbReference type="InterPro" id="IPR036265">
    <property type="entry name" value="HIT-like_sf"/>
</dbReference>
<dbReference type="Proteomes" id="UP001162029">
    <property type="component" value="Unassembled WGS sequence"/>
</dbReference>
<accession>A0AAV0T6P2</accession>
<dbReference type="Gene3D" id="3.30.428.10">
    <property type="entry name" value="HIT-like"/>
    <property type="match status" value="1"/>
</dbReference>
<dbReference type="Pfam" id="PF11969">
    <property type="entry name" value="DcpS_C"/>
    <property type="match status" value="1"/>
</dbReference>
<dbReference type="SUPFAM" id="SSF54197">
    <property type="entry name" value="HIT-like"/>
    <property type="match status" value="1"/>
</dbReference>
<evidence type="ECO:0000313" key="2">
    <source>
        <dbReference type="Proteomes" id="UP001162029"/>
    </source>
</evidence>
<proteinExistence type="predicted"/>
<keyword evidence="2" id="KW-1185">Reference proteome</keyword>
<organism evidence="1 2">
    <name type="scientific">Peronospora destructor</name>
    <dbReference type="NCBI Taxonomy" id="86335"/>
    <lineage>
        <taxon>Eukaryota</taxon>
        <taxon>Sar</taxon>
        <taxon>Stramenopiles</taxon>
        <taxon>Oomycota</taxon>
        <taxon>Peronosporomycetes</taxon>
        <taxon>Peronosporales</taxon>
        <taxon>Peronosporaceae</taxon>
        <taxon>Peronospora</taxon>
    </lineage>
</organism>
<sequence length="145" mass="16903">MCLLCLVFTFEMSNRLAAKHRGLLARMHRVAEAMMAQELETECIGGQPQELENVHEDADENRIRYSFHLPPFNSIDHVHMHAFHDDLRSLTWYGRLKYRTESWWCRSYEQVMAKLEEIAGSVQQDETFNAEELSSSSFESFGGEL</sequence>
<gene>
    <name evidence="1" type="ORF">PDE001_LOCUS998</name>
</gene>
<reference evidence="1" key="1">
    <citation type="submission" date="2022-12" db="EMBL/GenBank/DDBJ databases">
        <authorList>
            <person name="Webb A."/>
        </authorList>
    </citation>
    <scope>NUCLEOTIDE SEQUENCE</scope>
    <source>
        <strain evidence="1">Pd1</strain>
    </source>
</reference>
<dbReference type="AlphaFoldDB" id="A0AAV0T6P2"/>
<protein>
    <recommendedName>
        <fullName evidence="3">HIT domain-containing protein</fullName>
    </recommendedName>
</protein>